<evidence type="ECO:0000256" key="7">
    <source>
        <dbReference type="ARBA" id="ARBA00022729"/>
    </source>
</evidence>
<keyword evidence="17" id="KW-1185">Reference proteome</keyword>
<feature type="domain" description="EGF-like" evidence="15">
    <location>
        <begin position="54"/>
        <end position="90"/>
    </location>
</feature>
<protein>
    <recommendedName>
        <fullName evidence="15">EGF-like domain-containing protein</fullName>
    </recommendedName>
</protein>
<evidence type="ECO:0000256" key="4">
    <source>
        <dbReference type="ARBA" id="ARBA00022536"/>
    </source>
</evidence>
<evidence type="ECO:0000259" key="15">
    <source>
        <dbReference type="PROSITE" id="PS50026"/>
    </source>
</evidence>
<keyword evidence="12 13" id="KW-1015">Disulfide bond</keyword>
<dbReference type="PROSITE" id="PS50092">
    <property type="entry name" value="TSP1"/>
    <property type="match status" value="1"/>
</dbReference>
<dbReference type="InterPro" id="IPR013032">
    <property type="entry name" value="EGF-like_CS"/>
</dbReference>
<evidence type="ECO:0000256" key="3">
    <source>
        <dbReference type="ARBA" id="ARBA00022475"/>
    </source>
</evidence>
<dbReference type="GO" id="GO:0016324">
    <property type="term" value="C:apical plasma membrane"/>
    <property type="evidence" value="ECO:0007669"/>
    <property type="project" value="UniProtKB-SubCell"/>
</dbReference>
<evidence type="ECO:0000256" key="5">
    <source>
        <dbReference type="ARBA" id="ARBA00022553"/>
    </source>
</evidence>
<keyword evidence="10" id="KW-1133">Transmembrane helix</keyword>
<dbReference type="Gene3D" id="4.10.400.10">
    <property type="entry name" value="Low-density Lipoprotein Receptor"/>
    <property type="match status" value="1"/>
</dbReference>
<dbReference type="EMBL" id="JAIWYP010000002">
    <property type="protein sequence ID" value="KAH3860199.1"/>
    <property type="molecule type" value="Genomic_DNA"/>
</dbReference>
<comment type="caution">
    <text evidence="16">The sequence shown here is derived from an EMBL/GenBank/DDBJ whole genome shotgun (WGS) entry which is preliminary data.</text>
</comment>
<reference evidence="16" key="1">
    <citation type="journal article" date="2019" name="bioRxiv">
        <title>The Genome of the Zebra Mussel, Dreissena polymorpha: A Resource for Invasive Species Research.</title>
        <authorList>
            <person name="McCartney M.A."/>
            <person name="Auch B."/>
            <person name="Kono T."/>
            <person name="Mallez S."/>
            <person name="Zhang Y."/>
            <person name="Obille A."/>
            <person name="Becker A."/>
            <person name="Abrahante J.E."/>
            <person name="Garbe J."/>
            <person name="Badalamenti J.P."/>
            <person name="Herman A."/>
            <person name="Mangelson H."/>
            <person name="Liachko I."/>
            <person name="Sullivan S."/>
            <person name="Sone E.D."/>
            <person name="Koren S."/>
            <person name="Silverstein K.A.T."/>
            <person name="Beckman K.B."/>
            <person name="Gohl D.M."/>
        </authorList>
    </citation>
    <scope>NUCLEOTIDE SEQUENCE</scope>
    <source>
        <strain evidence="16">Duluth1</strain>
        <tissue evidence="16">Whole animal</tissue>
    </source>
</reference>
<feature type="domain" description="EGF-like" evidence="15">
    <location>
        <begin position="5"/>
        <end position="41"/>
    </location>
</feature>
<dbReference type="PANTHER" id="PTHR12916:SF4">
    <property type="entry name" value="UNINFLATABLE, ISOFORM C"/>
    <property type="match status" value="1"/>
</dbReference>
<keyword evidence="5" id="KW-0597">Phosphoprotein</keyword>
<dbReference type="PANTHER" id="PTHR12916">
    <property type="entry name" value="CYTOCHROME C OXIDASE POLYPEPTIDE VIC-2"/>
    <property type="match status" value="1"/>
</dbReference>
<dbReference type="GO" id="GO:0005509">
    <property type="term" value="F:calcium ion binding"/>
    <property type="evidence" value="ECO:0007669"/>
    <property type="project" value="InterPro"/>
</dbReference>
<dbReference type="GO" id="GO:0060255">
    <property type="term" value="P:regulation of macromolecule metabolic process"/>
    <property type="evidence" value="ECO:0007669"/>
    <property type="project" value="UniProtKB-ARBA"/>
</dbReference>
<evidence type="ECO:0000256" key="14">
    <source>
        <dbReference type="SAM" id="MobiDB-lite"/>
    </source>
</evidence>
<dbReference type="SMART" id="SM00179">
    <property type="entry name" value="EGF_CA"/>
    <property type="match status" value="2"/>
</dbReference>
<evidence type="ECO:0000256" key="1">
    <source>
        <dbReference type="ARBA" id="ARBA00004247"/>
    </source>
</evidence>
<dbReference type="InterPro" id="IPR000152">
    <property type="entry name" value="EGF-type_Asp/Asn_hydroxyl_site"/>
</dbReference>
<accession>A0A9D4LM14</accession>
<keyword evidence="2" id="KW-0217">Developmental protein</keyword>
<dbReference type="Pfam" id="PF00057">
    <property type="entry name" value="Ldl_recept_a"/>
    <property type="match status" value="1"/>
</dbReference>
<evidence type="ECO:0000313" key="17">
    <source>
        <dbReference type="Proteomes" id="UP000828390"/>
    </source>
</evidence>
<evidence type="ECO:0000256" key="2">
    <source>
        <dbReference type="ARBA" id="ARBA00022473"/>
    </source>
</evidence>
<comment type="subcellular location">
    <subcellularLocation>
        <location evidence="1">Apical cell membrane</location>
        <topology evidence="1">Single-pass type I membrane protein</topology>
    </subcellularLocation>
</comment>
<dbReference type="InterPro" id="IPR036383">
    <property type="entry name" value="TSP1_rpt_sf"/>
</dbReference>
<dbReference type="InterPro" id="IPR002172">
    <property type="entry name" value="LDrepeatLR_classA_rpt"/>
</dbReference>
<dbReference type="Gene3D" id="2.20.100.10">
    <property type="entry name" value="Thrombospondin type-1 (TSP1) repeat"/>
    <property type="match status" value="1"/>
</dbReference>
<dbReference type="CDD" id="cd00054">
    <property type="entry name" value="EGF_CA"/>
    <property type="match status" value="2"/>
</dbReference>
<dbReference type="InterPro" id="IPR018097">
    <property type="entry name" value="EGF_Ca-bd_CS"/>
</dbReference>
<evidence type="ECO:0000313" key="16">
    <source>
        <dbReference type="EMBL" id="KAH3860199.1"/>
    </source>
</evidence>
<dbReference type="GO" id="GO:0030182">
    <property type="term" value="P:neuron differentiation"/>
    <property type="evidence" value="ECO:0007669"/>
    <property type="project" value="UniProtKB-ARBA"/>
</dbReference>
<dbReference type="GO" id="GO:0080090">
    <property type="term" value="P:regulation of primary metabolic process"/>
    <property type="evidence" value="ECO:0007669"/>
    <property type="project" value="UniProtKB-ARBA"/>
</dbReference>
<comment type="caution">
    <text evidence="13">Lacks conserved residue(s) required for the propagation of feature annotation.</text>
</comment>
<dbReference type="FunFam" id="2.20.100.10:FF:000001">
    <property type="entry name" value="semaphorin-5A isoform X1"/>
    <property type="match status" value="1"/>
</dbReference>
<evidence type="ECO:0000256" key="6">
    <source>
        <dbReference type="ARBA" id="ARBA00022692"/>
    </source>
</evidence>
<dbReference type="GO" id="GO:0005112">
    <property type="term" value="F:Notch binding"/>
    <property type="evidence" value="ECO:0007669"/>
    <property type="project" value="TreeGrafter"/>
</dbReference>
<dbReference type="GO" id="GO:0008593">
    <property type="term" value="P:regulation of Notch signaling pathway"/>
    <property type="evidence" value="ECO:0007669"/>
    <property type="project" value="UniProtKB-ARBA"/>
</dbReference>
<evidence type="ECO:0000256" key="8">
    <source>
        <dbReference type="ARBA" id="ARBA00022737"/>
    </source>
</evidence>
<dbReference type="GO" id="GO:0007219">
    <property type="term" value="P:Notch signaling pathway"/>
    <property type="evidence" value="ECO:0007669"/>
    <property type="project" value="TreeGrafter"/>
</dbReference>
<gene>
    <name evidence="16" type="ORF">DPMN_023091</name>
</gene>
<dbReference type="Pfam" id="PF12661">
    <property type="entry name" value="hEGF"/>
    <property type="match status" value="1"/>
</dbReference>
<dbReference type="InterPro" id="IPR001881">
    <property type="entry name" value="EGF-like_Ca-bd_dom"/>
</dbReference>
<dbReference type="SMART" id="SM00181">
    <property type="entry name" value="EGF"/>
    <property type="match status" value="2"/>
</dbReference>
<proteinExistence type="predicted"/>
<evidence type="ECO:0000256" key="9">
    <source>
        <dbReference type="ARBA" id="ARBA00022782"/>
    </source>
</evidence>
<dbReference type="SUPFAM" id="SSF82895">
    <property type="entry name" value="TSP-1 type 1 repeat"/>
    <property type="match status" value="1"/>
</dbReference>
<dbReference type="Pfam" id="PF00090">
    <property type="entry name" value="TSP_1"/>
    <property type="match status" value="1"/>
</dbReference>
<dbReference type="SUPFAM" id="SSF57196">
    <property type="entry name" value="EGF/Laminin"/>
    <property type="match status" value="2"/>
</dbReference>
<feature type="disulfide bond" evidence="13">
    <location>
        <begin position="31"/>
        <end position="40"/>
    </location>
</feature>
<dbReference type="GO" id="GO:0003002">
    <property type="term" value="P:regionalization"/>
    <property type="evidence" value="ECO:0007669"/>
    <property type="project" value="UniProtKB-ARBA"/>
</dbReference>
<feature type="compositionally biased region" description="Low complexity" evidence="14">
    <location>
        <begin position="104"/>
        <end position="226"/>
    </location>
</feature>
<keyword evidence="3" id="KW-1003">Cell membrane</keyword>
<dbReference type="PROSITE" id="PS01186">
    <property type="entry name" value="EGF_2"/>
    <property type="match status" value="2"/>
</dbReference>
<evidence type="ECO:0000256" key="13">
    <source>
        <dbReference type="PROSITE-ProRule" id="PRU00076"/>
    </source>
</evidence>
<dbReference type="InterPro" id="IPR000742">
    <property type="entry name" value="EGF"/>
</dbReference>
<dbReference type="GO" id="GO:0048592">
    <property type="term" value="P:eye morphogenesis"/>
    <property type="evidence" value="ECO:0007669"/>
    <property type="project" value="UniProtKB-ARBA"/>
</dbReference>
<dbReference type="AlphaFoldDB" id="A0A9D4LM14"/>
<dbReference type="PROSITE" id="PS50068">
    <property type="entry name" value="LDLRA_2"/>
    <property type="match status" value="1"/>
</dbReference>
<dbReference type="GO" id="GO:0051241">
    <property type="term" value="P:negative regulation of multicellular organismal process"/>
    <property type="evidence" value="ECO:0007669"/>
    <property type="project" value="UniProtKB-ARBA"/>
</dbReference>
<dbReference type="PROSITE" id="PS01187">
    <property type="entry name" value="EGF_CA"/>
    <property type="match status" value="1"/>
</dbReference>
<dbReference type="GO" id="GO:0009967">
    <property type="term" value="P:positive regulation of signal transduction"/>
    <property type="evidence" value="ECO:0007669"/>
    <property type="project" value="UniProtKB-ARBA"/>
</dbReference>
<dbReference type="InterPro" id="IPR000884">
    <property type="entry name" value="TSP1_rpt"/>
</dbReference>
<keyword evidence="11" id="KW-0472">Membrane</keyword>
<sequence length="361" mass="38146">MYFKDVDECAPSPCKNGATCSNLLNGYSCKCAAGWEGKNCDQTTFRMRIRALVYLAGRELTVIRNGATCANLQNAYSCACSPGWQGINCDQETTTPTTQAPITIPPTTQAPITIPPTTQAPTTISTTTKAPETTPPTTQAPTTKPPTTQAPITIPPTTQAPITISTTTKAPDTTPLTTQAPTTKPPTTQAPTTQAPTTKPPTTQAPTTKPPTTQAPGTKPPTTQAPIATTSGTWGGYSACTVTCGNGRKSKQRFCNSPAPSNGGEPCFGQALEMTACTEKECPSDGDNFGYGEDYVQDYFTCLEGSITCIQKEFVCDCSSDCDDGSDENTQYANCPATVQKECDSSAAVCSILVDYKERRK</sequence>
<dbReference type="PRINTS" id="PR01217">
    <property type="entry name" value="PRICHEXTENSN"/>
</dbReference>
<keyword evidence="7" id="KW-0732">Signal</keyword>
<dbReference type="InterPro" id="IPR036055">
    <property type="entry name" value="LDL_receptor-like_sf"/>
</dbReference>
<organism evidence="16 17">
    <name type="scientific">Dreissena polymorpha</name>
    <name type="common">Zebra mussel</name>
    <name type="synonym">Mytilus polymorpha</name>
    <dbReference type="NCBI Taxonomy" id="45954"/>
    <lineage>
        <taxon>Eukaryota</taxon>
        <taxon>Metazoa</taxon>
        <taxon>Spiralia</taxon>
        <taxon>Lophotrochozoa</taxon>
        <taxon>Mollusca</taxon>
        <taxon>Bivalvia</taxon>
        <taxon>Autobranchia</taxon>
        <taxon>Heteroconchia</taxon>
        <taxon>Euheterodonta</taxon>
        <taxon>Imparidentia</taxon>
        <taxon>Neoheterodontei</taxon>
        <taxon>Myida</taxon>
        <taxon>Dreissenoidea</taxon>
        <taxon>Dreissenidae</taxon>
        <taxon>Dreissena</taxon>
    </lineage>
</organism>
<dbReference type="PROSITE" id="PS00022">
    <property type="entry name" value="EGF_1"/>
    <property type="match status" value="2"/>
</dbReference>
<evidence type="ECO:0000256" key="11">
    <source>
        <dbReference type="ARBA" id="ARBA00023136"/>
    </source>
</evidence>
<feature type="disulfide bond" evidence="13">
    <location>
        <begin position="80"/>
        <end position="89"/>
    </location>
</feature>
<reference evidence="16" key="2">
    <citation type="submission" date="2020-11" db="EMBL/GenBank/DDBJ databases">
        <authorList>
            <person name="McCartney M.A."/>
            <person name="Auch B."/>
            <person name="Kono T."/>
            <person name="Mallez S."/>
            <person name="Becker A."/>
            <person name="Gohl D.M."/>
            <person name="Silverstein K.A.T."/>
            <person name="Koren S."/>
            <person name="Bechman K.B."/>
            <person name="Herman A."/>
            <person name="Abrahante J.E."/>
            <person name="Garbe J."/>
        </authorList>
    </citation>
    <scope>NUCLEOTIDE SEQUENCE</scope>
    <source>
        <strain evidence="16">Duluth1</strain>
        <tissue evidence="16">Whole animal</tissue>
    </source>
</reference>
<dbReference type="CDD" id="cd00112">
    <property type="entry name" value="LDLa"/>
    <property type="match status" value="1"/>
</dbReference>
<dbReference type="SUPFAM" id="SSF57424">
    <property type="entry name" value="LDL receptor-like module"/>
    <property type="match status" value="1"/>
</dbReference>
<evidence type="ECO:0000256" key="12">
    <source>
        <dbReference type="ARBA" id="ARBA00023157"/>
    </source>
</evidence>
<keyword evidence="9" id="KW-0221">Differentiation</keyword>
<dbReference type="GO" id="GO:0048468">
    <property type="term" value="P:cell development"/>
    <property type="evidence" value="ECO:0007669"/>
    <property type="project" value="UniProtKB-ARBA"/>
</dbReference>
<evidence type="ECO:0000256" key="10">
    <source>
        <dbReference type="ARBA" id="ARBA00022989"/>
    </source>
</evidence>
<dbReference type="SMART" id="SM00209">
    <property type="entry name" value="TSP1"/>
    <property type="match status" value="1"/>
</dbReference>
<feature type="region of interest" description="Disordered" evidence="14">
    <location>
        <begin position="104"/>
        <end position="230"/>
    </location>
</feature>
<dbReference type="Pfam" id="PF00008">
    <property type="entry name" value="EGF"/>
    <property type="match status" value="1"/>
</dbReference>
<dbReference type="PRINTS" id="PR00010">
    <property type="entry name" value="EGFBLOOD"/>
</dbReference>
<keyword evidence="8" id="KW-0677">Repeat</keyword>
<name>A0A9D4LM14_DREPO</name>
<dbReference type="FunFam" id="2.10.25.10:FF:000565">
    <property type="entry name" value="Predicted protein"/>
    <property type="match status" value="1"/>
</dbReference>
<dbReference type="Gene3D" id="2.10.25.10">
    <property type="entry name" value="Laminin"/>
    <property type="match status" value="2"/>
</dbReference>
<keyword evidence="4 13" id="KW-0245">EGF-like domain</keyword>
<keyword evidence="6" id="KW-0812">Transmembrane</keyword>
<dbReference type="PROSITE" id="PS50026">
    <property type="entry name" value="EGF_3"/>
    <property type="match status" value="2"/>
</dbReference>
<dbReference type="GO" id="GO:0051093">
    <property type="term" value="P:negative regulation of developmental process"/>
    <property type="evidence" value="ECO:0007669"/>
    <property type="project" value="UniProtKB-ARBA"/>
</dbReference>
<dbReference type="Proteomes" id="UP000828390">
    <property type="component" value="Unassembled WGS sequence"/>
</dbReference>
<dbReference type="PROSITE" id="PS00010">
    <property type="entry name" value="ASX_HYDROXYL"/>
    <property type="match status" value="2"/>
</dbReference>